<accession>A0A0E9U689</accession>
<evidence type="ECO:0000313" key="1">
    <source>
        <dbReference type="EMBL" id="JAH60690.1"/>
    </source>
</evidence>
<organism evidence="1">
    <name type="scientific">Anguilla anguilla</name>
    <name type="common">European freshwater eel</name>
    <name type="synonym">Muraena anguilla</name>
    <dbReference type="NCBI Taxonomy" id="7936"/>
    <lineage>
        <taxon>Eukaryota</taxon>
        <taxon>Metazoa</taxon>
        <taxon>Chordata</taxon>
        <taxon>Craniata</taxon>
        <taxon>Vertebrata</taxon>
        <taxon>Euteleostomi</taxon>
        <taxon>Actinopterygii</taxon>
        <taxon>Neopterygii</taxon>
        <taxon>Teleostei</taxon>
        <taxon>Anguilliformes</taxon>
        <taxon>Anguillidae</taxon>
        <taxon>Anguilla</taxon>
    </lineage>
</organism>
<proteinExistence type="predicted"/>
<sequence>MYFCTSLLKKRLLSKCKRNGWKSRLRNLG</sequence>
<protein>
    <submittedName>
        <fullName evidence="1">Uncharacterized protein</fullName>
    </submittedName>
</protein>
<reference evidence="1" key="2">
    <citation type="journal article" date="2015" name="Fish Shellfish Immunol.">
        <title>Early steps in the European eel (Anguilla anguilla)-Vibrio vulnificus interaction in the gills: Role of the RtxA13 toxin.</title>
        <authorList>
            <person name="Callol A."/>
            <person name="Pajuelo D."/>
            <person name="Ebbesson L."/>
            <person name="Teles M."/>
            <person name="MacKenzie S."/>
            <person name="Amaro C."/>
        </authorList>
    </citation>
    <scope>NUCLEOTIDE SEQUENCE</scope>
</reference>
<name>A0A0E9U689_ANGAN</name>
<reference evidence="1" key="1">
    <citation type="submission" date="2014-11" db="EMBL/GenBank/DDBJ databases">
        <authorList>
            <person name="Amaro Gonzalez C."/>
        </authorList>
    </citation>
    <scope>NUCLEOTIDE SEQUENCE</scope>
</reference>
<dbReference type="AlphaFoldDB" id="A0A0E9U689"/>
<dbReference type="EMBL" id="GBXM01047887">
    <property type="protein sequence ID" value="JAH60690.1"/>
    <property type="molecule type" value="Transcribed_RNA"/>
</dbReference>